<dbReference type="PROSITE" id="PS51462">
    <property type="entry name" value="NUDIX"/>
    <property type="match status" value="1"/>
</dbReference>
<protein>
    <submittedName>
        <fullName evidence="2">NUDIX family hydrolase NudH subfamily hydrolase</fullName>
    </submittedName>
</protein>
<reference evidence="2 3" key="1">
    <citation type="journal article" date="2013" name="Curr. Biol.">
        <title>The Genome of the Foraminiferan Reticulomyxa filosa.</title>
        <authorList>
            <person name="Glockner G."/>
            <person name="Hulsmann N."/>
            <person name="Schleicher M."/>
            <person name="Noegel A.A."/>
            <person name="Eichinger L."/>
            <person name="Gallinger C."/>
            <person name="Pawlowski J."/>
            <person name="Sierra R."/>
            <person name="Euteneuer U."/>
            <person name="Pillet L."/>
            <person name="Moustafa A."/>
            <person name="Platzer M."/>
            <person name="Groth M."/>
            <person name="Szafranski K."/>
            <person name="Schliwa M."/>
        </authorList>
    </citation>
    <scope>NUCLEOTIDE SEQUENCE [LARGE SCALE GENOMIC DNA]</scope>
</reference>
<dbReference type="Gene3D" id="2.20.70.10">
    <property type="match status" value="1"/>
</dbReference>
<organism evidence="2 3">
    <name type="scientific">Reticulomyxa filosa</name>
    <dbReference type="NCBI Taxonomy" id="46433"/>
    <lineage>
        <taxon>Eukaryota</taxon>
        <taxon>Sar</taxon>
        <taxon>Rhizaria</taxon>
        <taxon>Retaria</taxon>
        <taxon>Foraminifera</taxon>
        <taxon>Monothalamids</taxon>
        <taxon>Reticulomyxidae</taxon>
        <taxon>Reticulomyxa</taxon>
    </lineage>
</organism>
<gene>
    <name evidence="2" type="ORF">RFI_11553</name>
</gene>
<accession>X6NIN0</accession>
<feature type="domain" description="Nudix hydrolase" evidence="1">
    <location>
        <begin position="102"/>
        <end position="228"/>
    </location>
</feature>
<proteinExistence type="predicted"/>
<evidence type="ECO:0000313" key="3">
    <source>
        <dbReference type="Proteomes" id="UP000023152"/>
    </source>
</evidence>
<dbReference type="Pfam" id="PF14803">
    <property type="entry name" value="Zn_ribbon_Nudix"/>
    <property type="match status" value="1"/>
</dbReference>
<dbReference type="InterPro" id="IPR029401">
    <property type="entry name" value="Nudix_N"/>
</dbReference>
<dbReference type="PANTHER" id="PTHR43222:SF2">
    <property type="entry name" value="NUDIX HYDROLASE 23, CHLOROPLASTIC"/>
    <property type="match status" value="1"/>
</dbReference>
<dbReference type="InterPro" id="IPR015797">
    <property type="entry name" value="NUDIX_hydrolase-like_dom_sf"/>
</dbReference>
<dbReference type="OrthoDB" id="447842at2759"/>
<dbReference type="EMBL" id="ASPP01008412">
    <property type="protein sequence ID" value="ETO25584.1"/>
    <property type="molecule type" value="Genomic_DNA"/>
</dbReference>
<dbReference type="Gene3D" id="3.90.79.10">
    <property type="entry name" value="Nucleoside Triphosphate Pyrophosphohydrolase"/>
    <property type="match status" value="1"/>
</dbReference>
<dbReference type="GO" id="GO:0016787">
    <property type="term" value="F:hydrolase activity"/>
    <property type="evidence" value="ECO:0007669"/>
    <property type="project" value="UniProtKB-KW"/>
</dbReference>
<dbReference type="InterPro" id="IPR000086">
    <property type="entry name" value="NUDIX_hydrolase_dom"/>
</dbReference>
<dbReference type="PANTHER" id="PTHR43222">
    <property type="entry name" value="NUDIX HYDROLASE 23"/>
    <property type="match status" value="1"/>
</dbReference>
<keyword evidence="2" id="KW-0378">Hydrolase</keyword>
<dbReference type="Pfam" id="PF00293">
    <property type="entry name" value="NUDIX"/>
    <property type="match status" value="1"/>
</dbReference>
<evidence type="ECO:0000259" key="1">
    <source>
        <dbReference type="PROSITE" id="PS51462"/>
    </source>
</evidence>
<dbReference type="SUPFAM" id="SSF55811">
    <property type="entry name" value="Nudix"/>
    <property type="match status" value="1"/>
</dbReference>
<evidence type="ECO:0000313" key="2">
    <source>
        <dbReference type="EMBL" id="ETO25584.1"/>
    </source>
</evidence>
<sequence length="266" mass="30140">MYFVKKSVCSLCQKTLLNILYHQTKMQKSWTLFGFCNKIMWPSKRILGCGGVKNDRVTCHSLKLVSTTTKGTIAQSFVKAIPKGDDKLRLVCTNCNYVVYSNPKIVSGVVAVSKNRDKLLLCRRAIAPRAGYWYLPAGFLESGESPEQGAQREAKEECNAIITLEGLCGVYAIPKIDQILMYYRGQVINEYDIKALAETEEVNMFSFDQIPWQQLAFPANTRAIKFYMSHPFDNTVETKKDNCFNFLSFFLPNIIHPCKLNSGQVV</sequence>
<dbReference type="Proteomes" id="UP000023152">
    <property type="component" value="Unassembled WGS sequence"/>
</dbReference>
<comment type="caution">
    <text evidence="2">The sequence shown here is derived from an EMBL/GenBank/DDBJ whole genome shotgun (WGS) entry which is preliminary data.</text>
</comment>
<name>X6NIN0_RETFI</name>
<dbReference type="AlphaFoldDB" id="X6NIN0"/>
<keyword evidence="3" id="KW-1185">Reference proteome</keyword>